<protein>
    <submittedName>
        <fullName evidence="2">Uncharacterized protein</fullName>
    </submittedName>
</protein>
<evidence type="ECO:0000256" key="1">
    <source>
        <dbReference type="SAM" id="SignalP"/>
    </source>
</evidence>
<dbReference type="Proteomes" id="UP000648187">
    <property type="component" value="Unassembled WGS sequence"/>
</dbReference>
<comment type="caution">
    <text evidence="2">The sequence shown here is derived from an EMBL/GenBank/DDBJ whole genome shotgun (WGS) entry which is preliminary data.</text>
</comment>
<evidence type="ECO:0000313" key="2">
    <source>
        <dbReference type="EMBL" id="KAF9418363.1"/>
    </source>
</evidence>
<dbReference type="PROSITE" id="PS51257">
    <property type="entry name" value="PROKAR_LIPOPROTEIN"/>
    <property type="match status" value="1"/>
</dbReference>
<dbReference type="AlphaFoldDB" id="A0A835GLR1"/>
<proteinExistence type="predicted"/>
<reference evidence="2" key="1">
    <citation type="submission" date="2020-08" db="EMBL/GenBank/DDBJ databases">
        <title>Spodoptera exigua strain:BAW_Kor-Di-RS1 Genome sequencing and assembly.</title>
        <authorList>
            <person name="Kim J."/>
            <person name="Nam H.Y."/>
            <person name="Kwon M."/>
            <person name="Choi J.H."/>
            <person name="Cho S.R."/>
            <person name="Kim G.-H."/>
        </authorList>
    </citation>
    <scope>NUCLEOTIDE SEQUENCE</scope>
    <source>
        <strain evidence="2">BAW_Kor-Di-RS1</strain>
        <tissue evidence="2">Whole-body</tissue>
    </source>
</reference>
<keyword evidence="3" id="KW-1185">Reference proteome</keyword>
<feature type="signal peptide" evidence="1">
    <location>
        <begin position="1"/>
        <end position="19"/>
    </location>
</feature>
<accession>A0A835GLR1</accession>
<gene>
    <name evidence="2" type="ORF">HW555_004793</name>
</gene>
<dbReference type="EMBL" id="JACKWZ010000056">
    <property type="protein sequence ID" value="KAF9418363.1"/>
    <property type="molecule type" value="Genomic_DNA"/>
</dbReference>
<sequence>MGRLRLQAAVLALVACAHAQYQDERAPRYIASEPKAPPTTPVPILKQINSKPPTSPGFQYRSVFLDHLNLLGDELQDAYVD</sequence>
<organism evidence="2 3">
    <name type="scientific">Spodoptera exigua</name>
    <name type="common">Beet armyworm</name>
    <name type="synonym">Noctua fulgens</name>
    <dbReference type="NCBI Taxonomy" id="7107"/>
    <lineage>
        <taxon>Eukaryota</taxon>
        <taxon>Metazoa</taxon>
        <taxon>Ecdysozoa</taxon>
        <taxon>Arthropoda</taxon>
        <taxon>Hexapoda</taxon>
        <taxon>Insecta</taxon>
        <taxon>Pterygota</taxon>
        <taxon>Neoptera</taxon>
        <taxon>Endopterygota</taxon>
        <taxon>Lepidoptera</taxon>
        <taxon>Glossata</taxon>
        <taxon>Ditrysia</taxon>
        <taxon>Noctuoidea</taxon>
        <taxon>Noctuidae</taxon>
        <taxon>Amphipyrinae</taxon>
        <taxon>Spodoptera</taxon>
    </lineage>
</organism>
<keyword evidence="1" id="KW-0732">Signal</keyword>
<feature type="chain" id="PRO_5032444502" evidence="1">
    <location>
        <begin position="20"/>
        <end position="81"/>
    </location>
</feature>
<evidence type="ECO:0000313" key="3">
    <source>
        <dbReference type="Proteomes" id="UP000648187"/>
    </source>
</evidence>
<name>A0A835GLR1_SPOEX</name>